<dbReference type="AlphaFoldDB" id="A0A1L7RB79"/>
<accession>A0A1L7RB79</accession>
<dbReference type="SUPFAM" id="SSF52949">
    <property type="entry name" value="Macro domain-like"/>
    <property type="match status" value="1"/>
</dbReference>
<feature type="binding site" evidence="8">
    <location>
        <position position="365"/>
    </location>
    <ligand>
        <name>Mn(2+)</name>
        <dbReference type="ChEBI" id="CHEBI:29035"/>
        <label>2</label>
    </ligand>
</feature>
<evidence type="ECO:0000256" key="5">
    <source>
        <dbReference type="ARBA" id="ARBA00022670"/>
    </source>
</evidence>
<dbReference type="Pfam" id="PF02789">
    <property type="entry name" value="Peptidase_M17_N"/>
    <property type="match status" value="1"/>
</dbReference>
<feature type="binding site" evidence="8">
    <location>
        <position position="365"/>
    </location>
    <ligand>
        <name>Mn(2+)</name>
        <dbReference type="ChEBI" id="CHEBI:29035"/>
        <label>1</label>
    </ligand>
</feature>
<evidence type="ECO:0000256" key="2">
    <source>
        <dbReference type="ARBA" id="ARBA00000967"/>
    </source>
</evidence>
<feature type="active site" evidence="8">
    <location>
        <position position="367"/>
    </location>
</feature>
<keyword evidence="8" id="KW-0479">Metal-binding</keyword>
<dbReference type="Pfam" id="PF00883">
    <property type="entry name" value="Peptidase_M17"/>
    <property type="match status" value="1"/>
</dbReference>
<comment type="cofactor">
    <cofactor evidence="8">
        <name>Mn(2+)</name>
        <dbReference type="ChEBI" id="CHEBI:29035"/>
    </cofactor>
    <text evidence="8">Binds 2 manganese ions per subunit.</text>
</comment>
<evidence type="ECO:0000256" key="8">
    <source>
        <dbReference type="HAMAP-Rule" id="MF_00181"/>
    </source>
</evidence>
<dbReference type="EC" id="3.4.11.10" evidence="8"/>
<feature type="binding site" evidence="8">
    <location>
        <position position="363"/>
    </location>
    <ligand>
        <name>Mn(2+)</name>
        <dbReference type="ChEBI" id="CHEBI:29035"/>
        <label>1</label>
    </ligand>
</feature>
<gene>
    <name evidence="8" type="primary">pepA</name>
    <name evidence="10" type="ORF">AAM4_1273</name>
</gene>
<dbReference type="CDD" id="cd00433">
    <property type="entry name" value="Peptidase_M17"/>
    <property type="match status" value="1"/>
</dbReference>
<evidence type="ECO:0000256" key="3">
    <source>
        <dbReference type="ARBA" id="ARBA00009528"/>
    </source>
</evidence>
<dbReference type="RefSeq" id="WP_210579872.1">
    <property type="nucleotide sequence ID" value="NZ_LK995496.1"/>
</dbReference>
<organism evidence="10">
    <name type="scientific">Actinomyces succiniciruminis</name>
    <dbReference type="NCBI Taxonomy" id="1522002"/>
    <lineage>
        <taxon>Bacteria</taxon>
        <taxon>Bacillati</taxon>
        <taxon>Actinomycetota</taxon>
        <taxon>Actinomycetes</taxon>
        <taxon>Actinomycetales</taxon>
        <taxon>Actinomycetaceae</taxon>
        <taxon>Actinomyces</taxon>
    </lineage>
</organism>
<keyword evidence="6 8" id="KW-0378">Hydrolase</keyword>
<keyword evidence="8" id="KW-0963">Cytoplasm</keyword>
<keyword evidence="4 8" id="KW-0031">Aminopeptidase</keyword>
<evidence type="ECO:0000313" key="10">
    <source>
        <dbReference type="EMBL" id="CED91105.1"/>
    </source>
</evidence>
<feature type="domain" description="Cytosol aminopeptidase" evidence="9">
    <location>
        <begin position="361"/>
        <end position="368"/>
    </location>
</feature>
<evidence type="ECO:0000256" key="6">
    <source>
        <dbReference type="ARBA" id="ARBA00022801"/>
    </source>
</evidence>
<dbReference type="HAMAP" id="MF_00181">
    <property type="entry name" value="Cytosol_peptidase_M17"/>
    <property type="match status" value="1"/>
</dbReference>
<dbReference type="EMBL" id="LK995496">
    <property type="protein sequence ID" value="CED91105.1"/>
    <property type="molecule type" value="Genomic_DNA"/>
</dbReference>
<dbReference type="InterPro" id="IPR008283">
    <property type="entry name" value="Peptidase_M17_N"/>
</dbReference>
<dbReference type="PRINTS" id="PR00481">
    <property type="entry name" value="LAMNOPPTDASE"/>
</dbReference>
<dbReference type="PANTHER" id="PTHR11963:SF23">
    <property type="entry name" value="CYTOSOL AMINOPEPTIDASE"/>
    <property type="match status" value="1"/>
</dbReference>
<comment type="similarity">
    <text evidence="3 8">Belongs to the peptidase M17 family.</text>
</comment>
<comment type="function">
    <text evidence="7 8">Presumably involved in the processing and regular turnover of intracellular proteins. Catalyzes the removal of unsubstituted N-terminal amino acids from various peptides.</text>
</comment>
<dbReference type="Gene3D" id="3.40.220.10">
    <property type="entry name" value="Leucine Aminopeptidase, subunit E, domain 1"/>
    <property type="match status" value="1"/>
</dbReference>
<dbReference type="InterPro" id="IPR011356">
    <property type="entry name" value="Leucine_aapep/pepB"/>
</dbReference>
<name>A0A1L7RB79_9ACTO</name>
<dbReference type="InterPro" id="IPR023042">
    <property type="entry name" value="Peptidase_M17_leu_NH2_pept"/>
</dbReference>
<feature type="binding site" evidence="8">
    <location>
        <position position="281"/>
    </location>
    <ligand>
        <name>Mn(2+)</name>
        <dbReference type="ChEBI" id="CHEBI:29035"/>
        <label>2</label>
    </ligand>
</feature>
<dbReference type="InterPro" id="IPR043472">
    <property type="entry name" value="Macro_dom-like"/>
</dbReference>
<comment type="subcellular location">
    <subcellularLocation>
        <location evidence="8">Cytoplasm</location>
    </subcellularLocation>
</comment>
<reference evidence="10" key="1">
    <citation type="submission" date="2014-07" db="EMBL/GenBank/DDBJ databases">
        <authorList>
            <person name="Zhang J.E."/>
            <person name="Yang H."/>
            <person name="Guo J."/>
            <person name="Deng Z."/>
            <person name="Luo H."/>
            <person name="Luo M."/>
            <person name="Zhao B."/>
        </authorList>
    </citation>
    <scope>NUCLEOTIDE SEQUENCE</scope>
    <source>
        <strain evidence="10">AM4</strain>
    </source>
</reference>
<dbReference type="NCBIfam" id="NF002073">
    <property type="entry name" value="PRK00913.1-2"/>
    <property type="match status" value="1"/>
</dbReference>
<dbReference type="PANTHER" id="PTHR11963">
    <property type="entry name" value="LEUCINE AMINOPEPTIDASE-RELATED"/>
    <property type="match status" value="1"/>
</dbReference>
<keyword evidence="5 8" id="KW-0645">Protease</keyword>
<sequence>MSEITTSSLSAAEVGGDVLVLAARAEADAPVLLGEESGLGILPDLSALPALLSTLGFTAALDAVVRVPTAALEHSRRDSLAPTLLVVGTGDGDDVAALRRAAGRAARDLAGTEHAVFALPADTTERLAAVAEGALEGAYVWSRRVPEPTAPLARITVLTPLGPLPRTLLRRSPADAAAPVLQRARVLAEAVAATRDLVNDPPASLTPTTFVEYARRAADAAGPGRKDGRLEVEVYDDKRLAADGFGGIAGVGQGAVHPPRLVRVAWTPRVKDAEHVALVGKGITFDSGGLSLKPPTSMPTMKSDMAGAATVLSATLAAARLGMPVKTTAWLALAENLPGGAAQRPGDVVTTFDGTTVEVTNTDAEGRLVLADALAAAVAEEPDVVLDVATLTGAQIVALGERVAAVMGSESVRDGVIAAAGRAGEDFWPMPLPAYLRANLESPFADLRNAAVGSRAGGMLVAGLFLREFVGRTPWAHLDIAGPAYNEKSAWGMTPIGGTGFGVATLLAFLEDRITGARQGTDQAE</sequence>
<feature type="binding site" evidence="8">
    <location>
        <position position="286"/>
    </location>
    <ligand>
        <name>Mn(2+)</name>
        <dbReference type="ChEBI" id="CHEBI:29035"/>
        <label>2</label>
    </ligand>
</feature>
<evidence type="ECO:0000256" key="1">
    <source>
        <dbReference type="ARBA" id="ARBA00000135"/>
    </source>
</evidence>
<keyword evidence="8" id="KW-0464">Manganese</keyword>
<protein>
    <recommendedName>
        <fullName evidence="8">Probable cytosol aminopeptidase</fullName>
        <ecNumber evidence="8">3.4.11.1</ecNumber>
    </recommendedName>
    <alternativeName>
        <fullName evidence="8">Leucine aminopeptidase</fullName>
        <shortName evidence="8">LAP</shortName>
        <ecNumber evidence="8">3.4.11.10</ecNumber>
    </alternativeName>
    <alternativeName>
        <fullName evidence="8">Leucyl aminopeptidase</fullName>
    </alternativeName>
</protein>
<comment type="catalytic activity">
    <reaction evidence="1 8">
        <text>Release of an N-terminal amino acid, Xaa-|-Yaa-, in which Xaa is preferably Leu, but may be other amino acids including Pro although not Arg or Lys, and Yaa may be Pro. Amino acid amides and methyl esters are also readily hydrolyzed, but rates on arylamides are exceedingly low.</text>
        <dbReference type="EC" id="3.4.11.1"/>
    </reaction>
</comment>
<dbReference type="InterPro" id="IPR000819">
    <property type="entry name" value="Peptidase_M17_C"/>
</dbReference>
<feature type="binding site" evidence="8">
    <location>
        <position position="304"/>
    </location>
    <ligand>
        <name>Mn(2+)</name>
        <dbReference type="ChEBI" id="CHEBI:29035"/>
        <label>2</label>
    </ligand>
</feature>
<dbReference type="SUPFAM" id="SSF53187">
    <property type="entry name" value="Zn-dependent exopeptidases"/>
    <property type="match status" value="1"/>
</dbReference>
<evidence type="ECO:0000256" key="7">
    <source>
        <dbReference type="ARBA" id="ARBA00049972"/>
    </source>
</evidence>
<dbReference type="GO" id="GO:0030145">
    <property type="term" value="F:manganese ion binding"/>
    <property type="evidence" value="ECO:0007669"/>
    <property type="project" value="UniProtKB-UniRule"/>
</dbReference>
<dbReference type="GO" id="GO:0006508">
    <property type="term" value="P:proteolysis"/>
    <property type="evidence" value="ECO:0007669"/>
    <property type="project" value="UniProtKB-KW"/>
</dbReference>
<feature type="binding site" evidence="8">
    <location>
        <position position="286"/>
    </location>
    <ligand>
        <name>Mn(2+)</name>
        <dbReference type="ChEBI" id="CHEBI:29035"/>
        <label>1</label>
    </ligand>
</feature>
<dbReference type="EC" id="3.4.11.1" evidence="8"/>
<proteinExistence type="inferred from homology"/>
<dbReference type="PROSITE" id="PS00631">
    <property type="entry name" value="CYTOSOL_AP"/>
    <property type="match status" value="1"/>
</dbReference>
<dbReference type="GO" id="GO:0005737">
    <property type="term" value="C:cytoplasm"/>
    <property type="evidence" value="ECO:0007669"/>
    <property type="project" value="UniProtKB-SubCell"/>
</dbReference>
<feature type="active site" evidence="8">
    <location>
        <position position="293"/>
    </location>
</feature>
<evidence type="ECO:0000259" key="9">
    <source>
        <dbReference type="PROSITE" id="PS00631"/>
    </source>
</evidence>
<comment type="catalytic activity">
    <reaction evidence="2 8">
        <text>Release of an N-terminal amino acid, preferentially leucine, but not glutamic or aspartic acids.</text>
        <dbReference type="EC" id="3.4.11.10"/>
    </reaction>
</comment>
<dbReference type="Gene3D" id="3.40.630.10">
    <property type="entry name" value="Zn peptidases"/>
    <property type="match status" value="1"/>
</dbReference>
<dbReference type="GO" id="GO:0070006">
    <property type="term" value="F:metalloaminopeptidase activity"/>
    <property type="evidence" value="ECO:0007669"/>
    <property type="project" value="InterPro"/>
</dbReference>
<evidence type="ECO:0000256" key="4">
    <source>
        <dbReference type="ARBA" id="ARBA00022438"/>
    </source>
</evidence>